<dbReference type="Proteomes" id="UP000183530">
    <property type="component" value="Chromosome"/>
</dbReference>
<organism evidence="2 3">
    <name type="scientific">Neomicrococcus aestuarii</name>
    <dbReference type="NCBI Taxonomy" id="556325"/>
    <lineage>
        <taxon>Bacteria</taxon>
        <taxon>Bacillati</taxon>
        <taxon>Actinomycetota</taxon>
        <taxon>Actinomycetes</taxon>
        <taxon>Micrococcales</taxon>
        <taxon>Micrococcaceae</taxon>
        <taxon>Neomicrococcus</taxon>
    </lineage>
</organism>
<dbReference type="AlphaFoldDB" id="A0A1L2ZQ31"/>
<dbReference type="EMBL" id="CP018135">
    <property type="protein sequence ID" value="APF41102.1"/>
    <property type="molecule type" value="Genomic_DNA"/>
</dbReference>
<evidence type="ECO:0000313" key="2">
    <source>
        <dbReference type="EMBL" id="APF41102.1"/>
    </source>
</evidence>
<sequence length="105" mass="11231">MQKYARVKLLPKMMMAAVSGVFTGACLVFLVIVGALGFTYATTKAVHLPGLIQAWFTNENAMPAVNFQPNFAGMLVLVGVVAAMFCLSTWRQARGGSSDELPECG</sequence>
<dbReference type="KEGG" id="nae:BHE16_08950"/>
<keyword evidence="1" id="KW-1133">Transmembrane helix</keyword>
<dbReference type="PROSITE" id="PS51257">
    <property type="entry name" value="PROKAR_LIPOPROTEIN"/>
    <property type="match status" value="1"/>
</dbReference>
<reference evidence="2 3" key="1">
    <citation type="submission" date="2016-11" db="EMBL/GenBank/DDBJ databases">
        <title>Genome sequencing of Zhihengliuella aestuarii B18 antagonistic to Plasmodiophora brassicae.</title>
        <authorList>
            <person name="Luo Y."/>
        </authorList>
    </citation>
    <scope>NUCLEOTIDE SEQUENCE [LARGE SCALE GENOMIC DNA]</scope>
    <source>
        <strain evidence="2 3">B18</strain>
    </source>
</reference>
<accession>A0A1L2ZQ31</accession>
<gene>
    <name evidence="2" type="ORF">BHE16_08950</name>
</gene>
<proteinExistence type="predicted"/>
<name>A0A1L2ZQ31_9MICC</name>
<keyword evidence="1" id="KW-0812">Transmembrane</keyword>
<feature type="transmembrane region" description="Helical" evidence="1">
    <location>
        <begin position="21"/>
        <end position="41"/>
    </location>
</feature>
<keyword evidence="3" id="KW-1185">Reference proteome</keyword>
<evidence type="ECO:0000313" key="3">
    <source>
        <dbReference type="Proteomes" id="UP000183530"/>
    </source>
</evidence>
<keyword evidence="1" id="KW-0472">Membrane</keyword>
<protein>
    <submittedName>
        <fullName evidence="2">Uncharacterized protein</fullName>
    </submittedName>
</protein>
<evidence type="ECO:0000256" key="1">
    <source>
        <dbReference type="SAM" id="Phobius"/>
    </source>
</evidence>
<feature type="transmembrane region" description="Helical" evidence="1">
    <location>
        <begin position="71"/>
        <end position="90"/>
    </location>
</feature>